<organism evidence="2 3">
    <name type="scientific">Mucilaginibacter pankratovii</name>
    <dbReference type="NCBI Taxonomy" id="2772110"/>
    <lineage>
        <taxon>Bacteria</taxon>
        <taxon>Pseudomonadati</taxon>
        <taxon>Bacteroidota</taxon>
        <taxon>Sphingobacteriia</taxon>
        <taxon>Sphingobacteriales</taxon>
        <taxon>Sphingobacteriaceae</taxon>
        <taxon>Mucilaginibacter</taxon>
    </lineage>
</organism>
<dbReference type="EMBL" id="JACWMY010000015">
    <property type="protein sequence ID" value="MBD1366904.1"/>
    <property type="molecule type" value="Genomic_DNA"/>
</dbReference>
<evidence type="ECO:0000313" key="3">
    <source>
        <dbReference type="Proteomes" id="UP000606600"/>
    </source>
</evidence>
<sequence length="94" mass="11209">MNRPDVRADIKNAVDYYKEISPKLGKQFLHRIREAKIHIERTPLGFQVKYKTVRTLMLKQFPFHIHYLVDKEKKQIIILAIIHAHKNPADYSSR</sequence>
<keyword evidence="3" id="KW-1185">Reference proteome</keyword>
<dbReference type="Proteomes" id="UP000606600">
    <property type="component" value="Unassembled WGS sequence"/>
</dbReference>
<dbReference type="InterPro" id="IPR007712">
    <property type="entry name" value="RelE/ParE_toxin"/>
</dbReference>
<comment type="caution">
    <text evidence="2">The sequence shown here is derived from an EMBL/GenBank/DDBJ whole genome shotgun (WGS) entry which is preliminary data.</text>
</comment>
<dbReference type="InterPro" id="IPR035093">
    <property type="entry name" value="RelE/ParE_toxin_dom_sf"/>
</dbReference>
<dbReference type="Gene3D" id="3.30.2310.20">
    <property type="entry name" value="RelE-like"/>
    <property type="match status" value="1"/>
</dbReference>
<name>A0ABR7WZL8_9SPHI</name>
<gene>
    <name evidence="2" type="ORF">IDJ77_24045</name>
</gene>
<dbReference type="Pfam" id="PF05016">
    <property type="entry name" value="ParE_toxin"/>
    <property type="match status" value="1"/>
</dbReference>
<evidence type="ECO:0000313" key="2">
    <source>
        <dbReference type="EMBL" id="MBD1366904.1"/>
    </source>
</evidence>
<keyword evidence="1" id="KW-1277">Toxin-antitoxin system</keyword>
<protein>
    <submittedName>
        <fullName evidence="2">Type II toxin-antitoxin system RelE/ParE family toxin</fullName>
    </submittedName>
</protein>
<accession>A0ABR7WZL8</accession>
<evidence type="ECO:0000256" key="1">
    <source>
        <dbReference type="ARBA" id="ARBA00022649"/>
    </source>
</evidence>
<proteinExistence type="predicted"/>
<reference evidence="2 3" key="1">
    <citation type="submission" date="2020-09" db="EMBL/GenBank/DDBJ databases">
        <title>Novel species of Mucilaginibacter isolated from a glacier on the Tibetan Plateau.</title>
        <authorList>
            <person name="Liu Q."/>
            <person name="Xin Y.-H."/>
        </authorList>
    </citation>
    <scope>NUCLEOTIDE SEQUENCE [LARGE SCALE GENOMIC DNA]</scope>
    <source>
        <strain evidence="2 3">ZT4R22</strain>
    </source>
</reference>